<accession>A0A3E2HED6</accession>
<comment type="caution">
    <text evidence="2">The sequence shown here is derived from an EMBL/GenBank/DDBJ whole genome shotgun (WGS) entry which is preliminary data.</text>
</comment>
<dbReference type="CDD" id="cd02440">
    <property type="entry name" value="AdoMet_MTases"/>
    <property type="match status" value="1"/>
</dbReference>
<proteinExistence type="predicted"/>
<name>A0A3E2HED6_SCYLI</name>
<feature type="compositionally biased region" description="Acidic residues" evidence="1">
    <location>
        <begin position="32"/>
        <end position="50"/>
    </location>
</feature>
<dbReference type="PANTHER" id="PTHR43591:SF10">
    <property type="entry name" value="ABC TRANSMEMBRANE TYPE-1 DOMAIN-CONTAINING PROTEIN-RELATED"/>
    <property type="match status" value="1"/>
</dbReference>
<feature type="non-terminal residue" evidence="2">
    <location>
        <position position="1"/>
    </location>
</feature>
<keyword evidence="3" id="KW-1185">Reference proteome</keyword>
<dbReference type="Pfam" id="PF13489">
    <property type="entry name" value="Methyltransf_23"/>
    <property type="match status" value="1"/>
</dbReference>
<protein>
    <recommendedName>
        <fullName evidence="4">Methyltransferase domain-containing protein</fullName>
    </recommendedName>
</protein>
<evidence type="ECO:0000313" key="3">
    <source>
        <dbReference type="Proteomes" id="UP000258309"/>
    </source>
</evidence>
<dbReference type="Gene3D" id="3.40.50.150">
    <property type="entry name" value="Vaccinia Virus protein VP39"/>
    <property type="match status" value="1"/>
</dbReference>
<dbReference type="InterPro" id="IPR029063">
    <property type="entry name" value="SAM-dependent_MTases_sf"/>
</dbReference>
<dbReference type="AlphaFoldDB" id="A0A3E2HED6"/>
<feature type="non-terminal residue" evidence="2">
    <location>
        <position position="363"/>
    </location>
</feature>
<evidence type="ECO:0000313" key="2">
    <source>
        <dbReference type="EMBL" id="RFU31727.1"/>
    </source>
</evidence>
<feature type="region of interest" description="Disordered" evidence="1">
    <location>
        <begin position="1"/>
        <end position="50"/>
    </location>
</feature>
<dbReference type="EMBL" id="NCSJ02000069">
    <property type="protein sequence ID" value="RFU31727.1"/>
    <property type="molecule type" value="Genomic_DNA"/>
</dbReference>
<dbReference type="GO" id="GO:0008168">
    <property type="term" value="F:methyltransferase activity"/>
    <property type="evidence" value="ECO:0007669"/>
    <property type="project" value="TreeGrafter"/>
</dbReference>
<evidence type="ECO:0008006" key="4">
    <source>
        <dbReference type="Google" id="ProtNLM"/>
    </source>
</evidence>
<dbReference type="OMA" id="IHTRTIC"/>
<dbReference type="SUPFAM" id="SSF53335">
    <property type="entry name" value="S-adenosyl-L-methionine-dependent methyltransferases"/>
    <property type="match status" value="1"/>
</dbReference>
<dbReference type="PANTHER" id="PTHR43591">
    <property type="entry name" value="METHYLTRANSFERASE"/>
    <property type="match status" value="1"/>
</dbReference>
<dbReference type="STRING" id="5539.A0A3E2HED6"/>
<organism evidence="2 3">
    <name type="scientific">Scytalidium lignicola</name>
    <name type="common">Hyphomycete</name>
    <dbReference type="NCBI Taxonomy" id="5539"/>
    <lineage>
        <taxon>Eukaryota</taxon>
        <taxon>Fungi</taxon>
        <taxon>Dikarya</taxon>
        <taxon>Ascomycota</taxon>
        <taxon>Pezizomycotina</taxon>
        <taxon>Leotiomycetes</taxon>
        <taxon>Leotiomycetes incertae sedis</taxon>
        <taxon>Scytalidium</taxon>
    </lineage>
</organism>
<sequence length="363" mass="40572">MEPPPSNPAAATSAGGGATTVLAQAPAVAPDDPGDNDLVEIDDDERDFDGDSALGSEVASSFTASLNSSVLNYVYENGRRYHAYKSGEYPFPNDEKEQEREDLKHHVFQLVLNGELILAPISPNPQRILDIGTGTGIWAIDVADLYPSAEVYGIDLSPIQPRWVPPNCSFVIDNVEDEWLYSPSQAFDYIHLRALSGSIKDWPRLYAQAFQHTKPGGWIEAQDHDVRVSCDDDTINKATEWVNWMTMVNEAASKFGKILDIGPRQKQWIIDAGFVDVHEKVYKVPIGRWPKDKRLKNQGVYLQALNVEALEPISMVYFTKVLNMTVEQVHAVLVGPRKDIMNPALHLYINFRFIYGRKPTTAT</sequence>
<reference evidence="2 3" key="1">
    <citation type="submission" date="2018-05" db="EMBL/GenBank/DDBJ databases">
        <title>Draft genome sequence of Scytalidium lignicola DSM 105466, a ubiquitous saprotrophic fungus.</title>
        <authorList>
            <person name="Buettner E."/>
            <person name="Gebauer A.M."/>
            <person name="Hofrichter M."/>
            <person name="Liers C."/>
            <person name="Kellner H."/>
        </authorList>
    </citation>
    <scope>NUCLEOTIDE SEQUENCE [LARGE SCALE GENOMIC DNA]</scope>
    <source>
        <strain evidence="2 3">DSM 105466</strain>
    </source>
</reference>
<gene>
    <name evidence="2" type="ORF">B7463_g4590</name>
</gene>
<evidence type="ECO:0000256" key="1">
    <source>
        <dbReference type="SAM" id="MobiDB-lite"/>
    </source>
</evidence>
<dbReference type="OrthoDB" id="2013972at2759"/>
<dbReference type="Proteomes" id="UP000258309">
    <property type="component" value="Unassembled WGS sequence"/>
</dbReference>